<dbReference type="AlphaFoldDB" id="A0A813FTS5"/>
<evidence type="ECO:0000313" key="2">
    <source>
        <dbReference type="EMBL" id="CAE8615691.1"/>
    </source>
</evidence>
<comment type="caution">
    <text evidence="2">The sequence shown here is derived from an EMBL/GenBank/DDBJ whole genome shotgun (WGS) entry which is preliminary data.</text>
</comment>
<dbReference type="EMBL" id="CAJNNV010025688">
    <property type="protein sequence ID" value="CAE8615691.1"/>
    <property type="molecule type" value="Genomic_DNA"/>
</dbReference>
<dbReference type="Proteomes" id="UP000654075">
    <property type="component" value="Unassembled WGS sequence"/>
</dbReference>
<reference evidence="2" key="1">
    <citation type="submission" date="2021-02" db="EMBL/GenBank/DDBJ databases">
        <authorList>
            <person name="Dougan E. K."/>
            <person name="Rhodes N."/>
            <person name="Thang M."/>
            <person name="Chan C."/>
        </authorList>
    </citation>
    <scope>NUCLEOTIDE SEQUENCE</scope>
</reference>
<dbReference type="InterPro" id="IPR043502">
    <property type="entry name" value="DNA/RNA_pol_sf"/>
</dbReference>
<dbReference type="PANTHER" id="PTHR47027:SF20">
    <property type="entry name" value="REVERSE TRANSCRIPTASE-LIKE PROTEIN WITH RNA-DIRECTED DNA POLYMERASE DOMAIN"/>
    <property type="match status" value="1"/>
</dbReference>
<keyword evidence="3" id="KW-1185">Reference proteome</keyword>
<accession>A0A813FTS5</accession>
<organism evidence="2 3">
    <name type="scientific">Polarella glacialis</name>
    <name type="common">Dinoflagellate</name>
    <dbReference type="NCBI Taxonomy" id="89957"/>
    <lineage>
        <taxon>Eukaryota</taxon>
        <taxon>Sar</taxon>
        <taxon>Alveolata</taxon>
        <taxon>Dinophyceae</taxon>
        <taxon>Suessiales</taxon>
        <taxon>Suessiaceae</taxon>
        <taxon>Polarella</taxon>
    </lineage>
</organism>
<evidence type="ECO:0000313" key="3">
    <source>
        <dbReference type="Proteomes" id="UP000654075"/>
    </source>
</evidence>
<evidence type="ECO:0000259" key="1">
    <source>
        <dbReference type="Pfam" id="PF00078"/>
    </source>
</evidence>
<dbReference type="OrthoDB" id="5973773at2759"/>
<dbReference type="Pfam" id="PF00078">
    <property type="entry name" value="RVT_1"/>
    <property type="match status" value="1"/>
</dbReference>
<feature type="domain" description="Reverse transcriptase" evidence="1">
    <location>
        <begin position="18"/>
        <end position="124"/>
    </location>
</feature>
<protein>
    <recommendedName>
        <fullName evidence="1">Reverse transcriptase domain-containing protein</fullName>
    </recommendedName>
</protein>
<dbReference type="InterPro" id="IPR000477">
    <property type="entry name" value="RT_dom"/>
</dbReference>
<sequence>MSANIVLFSACAKQAPMDMGVRQGSPESAFMFVAALDFVMAPVIDKWKTAQMEVKLGSKLLNHFVFADDITLFASFVAQAEEMLVDVVHALAGIGMTLTPAKCEWTCNESVIAATAEITLNLEAVKNVNASGMTILGSLFTSNANTHADFENSMGCAWKRFWSLLPILIRRKTASTSRVKLLDMTVARCLLWKIQAWRLTIRQIQRLDMLQKEMIKKMMGNFRSQGESFVRAYKKGESAAFLKNNERMVWPHPWRQSVHRWAGHLARFPRDRIPRICLNFKSIKWWQESQSLINSGGLRHPWRFRSWRWEDQLGSALGSDLQALTANCELW</sequence>
<proteinExistence type="predicted"/>
<gene>
    <name evidence="2" type="ORF">PGLA1383_LOCUS33402</name>
</gene>
<dbReference type="PANTHER" id="PTHR47027">
    <property type="entry name" value="REVERSE TRANSCRIPTASE DOMAIN-CONTAINING PROTEIN"/>
    <property type="match status" value="1"/>
</dbReference>
<dbReference type="SUPFAM" id="SSF56672">
    <property type="entry name" value="DNA/RNA polymerases"/>
    <property type="match status" value="1"/>
</dbReference>
<name>A0A813FTS5_POLGL</name>